<protein>
    <submittedName>
        <fullName evidence="1">DUF1499 domain-containing protein</fullName>
    </submittedName>
</protein>
<dbReference type="InterPro" id="IPR010865">
    <property type="entry name" value="DUF1499"/>
</dbReference>
<dbReference type="PANTHER" id="PTHR34801">
    <property type="entry name" value="EXPRESSED PROTEIN"/>
    <property type="match status" value="1"/>
</dbReference>
<gene>
    <name evidence="1" type="ORF">ENS64_17855</name>
</gene>
<dbReference type="PIRSF" id="PIRSF026426">
    <property type="entry name" value="DUF1499"/>
    <property type="match status" value="1"/>
</dbReference>
<accession>A0A7C4LNH2</accession>
<dbReference type="EMBL" id="DSVQ01000019">
    <property type="protein sequence ID" value="HGT41114.1"/>
    <property type="molecule type" value="Genomic_DNA"/>
</dbReference>
<evidence type="ECO:0000313" key="1">
    <source>
        <dbReference type="EMBL" id="HGT41114.1"/>
    </source>
</evidence>
<dbReference type="Pfam" id="PF07386">
    <property type="entry name" value="DUF1499"/>
    <property type="match status" value="1"/>
</dbReference>
<dbReference type="PANTHER" id="PTHR34801:SF6">
    <property type="entry name" value="SLL1620 PROTEIN"/>
    <property type="match status" value="1"/>
</dbReference>
<organism evidence="1">
    <name type="scientific">Schlesneria paludicola</name>
    <dbReference type="NCBI Taxonomy" id="360056"/>
    <lineage>
        <taxon>Bacteria</taxon>
        <taxon>Pseudomonadati</taxon>
        <taxon>Planctomycetota</taxon>
        <taxon>Planctomycetia</taxon>
        <taxon>Planctomycetales</taxon>
        <taxon>Planctomycetaceae</taxon>
        <taxon>Schlesneria</taxon>
    </lineage>
</organism>
<proteinExistence type="predicted"/>
<name>A0A7C4LNH2_9PLAN</name>
<sequence length="144" mass="15906">MLLACLSLWGQRPKELGLLAGRLRDCPATPNCVCTQATDPAQRLPPLTFSESPAEAQARLKRALATLPRTRIVTEAGLYLHAEATSLVFRFVDDLEFLVDPEARVIHFRSAARVGYSDLGANRARMERLRAAFDRLAPSAEPHP</sequence>
<comment type="caution">
    <text evidence="1">The sequence shown here is derived from an EMBL/GenBank/DDBJ whole genome shotgun (WGS) entry which is preliminary data.</text>
</comment>
<dbReference type="AlphaFoldDB" id="A0A7C4LNH2"/>
<reference evidence="1" key="1">
    <citation type="journal article" date="2020" name="mSystems">
        <title>Genome- and Community-Level Interaction Insights into Carbon Utilization and Element Cycling Functions of Hydrothermarchaeota in Hydrothermal Sediment.</title>
        <authorList>
            <person name="Zhou Z."/>
            <person name="Liu Y."/>
            <person name="Xu W."/>
            <person name="Pan J."/>
            <person name="Luo Z.H."/>
            <person name="Li M."/>
        </authorList>
    </citation>
    <scope>NUCLEOTIDE SEQUENCE [LARGE SCALE GENOMIC DNA]</scope>
    <source>
        <strain evidence="1">SpSt-508</strain>
    </source>
</reference>